<feature type="chain" id="PRO_5001521463" evidence="1">
    <location>
        <begin position="29"/>
        <end position="70"/>
    </location>
</feature>
<dbReference type="EMBL" id="GBBM01008071">
    <property type="protein sequence ID" value="JAC27347.1"/>
    <property type="molecule type" value="mRNA"/>
</dbReference>
<feature type="signal peptide" evidence="1">
    <location>
        <begin position="1"/>
        <end position="28"/>
    </location>
</feature>
<accession>A0A023G0N2</accession>
<organism evidence="2">
    <name type="scientific">Amblyomma triste</name>
    <name type="common">Neotropical tick</name>
    <dbReference type="NCBI Taxonomy" id="251400"/>
    <lineage>
        <taxon>Eukaryota</taxon>
        <taxon>Metazoa</taxon>
        <taxon>Ecdysozoa</taxon>
        <taxon>Arthropoda</taxon>
        <taxon>Chelicerata</taxon>
        <taxon>Arachnida</taxon>
        <taxon>Acari</taxon>
        <taxon>Parasitiformes</taxon>
        <taxon>Ixodida</taxon>
        <taxon>Ixodoidea</taxon>
        <taxon>Ixodidae</taxon>
        <taxon>Amblyomminae</taxon>
        <taxon>Amblyomma</taxon>
    </lineage>
</organism>
<feature type="non-terminal residue" evidence="2">
    <location>
        <position position="70"/>
    </location>
</feature>
<keyword evidence="1" id="KW-0732">Signal</keyword>
<name>A0A023G0N2_AMBTT</name>
<proteinExistence type="evidence at transcript level"/>
<protein>
    <submittedName>
        <fullName evidence="2">Putative secreted protein</fullName>
    </submittedName>
</protein>
<reference evidence="2" key="1">
    <citation type="submission" date="2014-03" db="EMBL/GenBank/DDBJ databases">
        <title>The sialotranscriptome of Amblyomma triste, Amblyomma parvum and Amblyomma cajennense ticks, uncovered by 454-based RNA-seq.</title>
        <authorList>
            <person name="Garcia G.R."/>
            <person name="Gardinassi L.G."/>
            <person name="Ribeiro J.M."/>
            <person name="Anatriello E."/>
            <person name="Ferreira B.R."/>
            <person name="Moreira H.N."/>
            <person name="Mafra C."/>
            <person name="Olegario M.M."/>
            <person name="Szabo P.J."/>
            <person name="Miranda-Santos I.K."/>
            <person name="Maruyama S.R."/>
        </authorList>
    </citation>
    <scope>NUCLEOTIDE SEQUENCE</scope>
    <source>
        <strain evidence="2">Mato Grasso do Sul</strain>
        <tissue evidence="2">Salivary glands</tissue>
    </source>
</reference>
<evidence type="ECO:0000313" key="2">
    <source>
        <dbReference type="EMBL" id="JAC27347.1"/>
    </source>
</evidence>
<dbReference type="AlphaFoldDB" id="A0A023G0N2"/>
<sequence>MFLSLFVFLPSFFHFLCVVPIHVGLCAPSRVSGTTLDKGCWFRPFELLYKVSCHLREKRKRINTNKTTRS</sequence>
<evidence type="ECO:0000256" key="1">
    <source>
        <dbReference type="SAM" id="SignalP"/>
    </source>
</evidence>